<dbReference type="SUPFAM" id="SSF141488">
    <property type="entry name" value="YdhA-like"/>
    <property type="match status" value="1"/>
</dbReference>
<keyword evidence="2" id="KW-0472">Membrane</keyword>
<dbReference type="PANTHER" id="PTHR38013:SF1">
    <property type="entry name" value="GLYCOPROTEIN_POLYSACCHARIDE METABOLISM"/>
    <property type="match status" value="1"/>
</dbReference>
<feature type="chain" id="PRO_5035297199" description="C-type lysozyme inhibitor domain-containing protein" evidence="5">
    <location>
        <begin position="19"/>
        <end position="239"/>
    </location>
</feature>
<dbReference type="Gene3D" id="2.40.128.200">
    <property type="match status" value="1"/>
</dbReference>
<reference evidence="8" key="1">
    <citation type="journal article" date="2019" name="Int. J. Syst. Evol. Microbiol.">
        <title>The Global Catalogue of Microorganisms (GCM) 10K type strain sequencing project: providing services to taxonomists for standard genome sequencing and annotation.</title>
        <authorList>
            <consortium name="The Broad Institute Genomics Platform"/>
            <consortium name="The Broad Institute Genome Sequencing Center for Infectious Disease"/>
            <person name="Wu L."/>
            <person name="Ma J."/>
        </authorList>
    </citation>
    <scope>NUCLEOTIDE SEQUENCE [LARGE SCALE GENOMIC DNA]</scope>
    <source>
        <strain evidence="8">CCM 2767</strain>
    </source>
</reference>
<comment type="caution">
    <text evidence="7">The sequence shown here is derived from an EMBL/GenBank/DDBJ whole genome shotgun (WGS) entry which is preliminary data.</text>
</comment>
<dbReference type="EMBL" id="BMDI01000002">
    <property type="protein sequence ID" value="GGI20818.1"/>
    <property type="molecule type" value="Genomic_DNA"/>
</dbReference>
<dbReference type="InterPro" id="IPR018660">
    <property type="entry name" value="MliC"/>
</dbReference>
<dbReference type="InterPro" id="IPR053196">
    <property type="entry name" value="Lipoprotein_YbaY-like"/>
</dbReference>
<dbReference type="RefSeq" id="WP_188381749.1">
    <property type="nucleotide sequence ID" value="NZ_BMDI01000002.1"/>
</dbReference>
<dbReference type="PANTHER" id="PTHR38013">
    <property type="entry name" value="GLYCOPROTEIN/POLYSACCHARIDE METABOLISM"/>
    <property type="match status" value="1"/>
</dbReference>
<evidence type="ECO:0000256" key="3">
    <source>
        <dbReference type="ARBA" id="ARBA00023139"/>
    </source>
</evidence>
<keyword evidence="4" id="KW-0449">Lipoprotein</keyword>
<evidence type="ECO:0000256" key="1">
    <source>
        <dbReference type="ARBA" id="ARBA00022729"/>
    </source>
</evidence>
<evidence type="ECO:0000313" key="7">
    <source>
        <dbReference type="EMBL" id="GGI20818.1"/>
    </source>
</evidence>
<feature type="signal peptide" evidence="5">
    <location>
        <begin position="1"/>
        <end position="18"/>
    </location>
</feature>
<dbReference type="PROSITE" id="PS51257">
    <property type="entry name" value="PROKAR_LIPOPROTEIN"/>
    <property type="match status" value="1"/>
</dbReference>
<dbReference type="AlphaFoldDB" id="A0A8J3AS83"/>
<dbReference type="Proteomes" id="UP000642180">
    <property type="component" value="Unassembled WGS sequence"/>
</dbReference>
<feature type="domain" description="C-type lysozyme inhibitor" evidence="6">
    <location>
        <begin position="157"/>
        <end position="218"/>
    </location>
</feature>
<evidence type="ECO:0000259" key="6">
    <source>
        <dbReference type="Pfam" id="PF09864"/>
    </source>
</evidence>
<dbReference type="InterPro" id="IPR039366">
    <property type="entry name" value="Pilotin"/>
</dbReference>
<dbReference type="Pfam" id="PF09619">
    <property type="entry name" value="YscW"/>
    <property type="match status" value="1"/>
</dbReference>
<evidence type="ECO:0000256" key="2">
    <source>
        <dbReference type="ARBA" id="ARBA00023136"/>
    </source>
</evidence>
<keyword evidence="8" id="KW-1185">Reference proteome</keyword>
<gene>
    <name evidence="7" type="ORF">GCM10008066_25930</name>
</gene>
<organism evidence="7 8">
    <name type="scientific">Oxalicibacterium faecigallinarum</name>
    <dbReference type="NCBI Taxonomy" id="573741"/>
    <lineage>
        <taxon>Bacteria</taxon>
        <taxon>Pseudomonadati</taxon>
        <taxon>Pseudomonadota</taxon>
        <taxon>Betaproteobacteria</taxon>
        <taxon>Burkholderiales</taxon>
        <taxon>Oxalobacteraceae</taxon>
        <taxon>Oxalicibacterium</taxon>
    </lineage>
</organism>
<keyword evidence="1 5" id="KW-0732">Signal</keyword>
<evidence type="ECO:0000313" key="8">
    <source>
        <dbReference type="Proteomes" id="UP000642180"/>
    </source>
</evidence>
<accession>A0A8J3AS83</accession>
<name>A0A8J3AS83_9BURK</name>
<proteinExistence type="predicted"/>
<keyword evidence="3" id="KW-0564">Palmitate</keyword>
<evidence type="ECO:0000256" key="5">
    <source>
        <dbReference type="SAM" id="SignalP"/>
    </source>
</evidence>
<dbReference type="InterPro" id="IPR036328">
    <property type="entry name" value="MliC_sf"/>
</dbReference>
<dbReference type="Pfam" id="PF09864">
    <property type="entry name" value="MliC"/>
    <property type="match status" value="1"/>
</dbReference>
<evidence type="ECO:0000256" key="4">
    <source>
        <dbReference type="ARBA" id="ARBA00023288"/>
    </source>
</evidence>
<sequence length="239" mass="25816">MTISPRFTAILLATTLLAGCSMFSKKDNNAVLSGNLTGSVTYRERIALPPDAKVIVSLEDTTRKDRSAEFVAQQVLEPKGQVPVAFNLRYIPSAIDLKHRYAINAAIIDGADQLLWSTDESVPVNFAEQDKPIAVTVNRMLSPVAAPVPAPKTAMPFKCDEISLIARFSDGVVEIALPGRTISLPQVVSASGARYTDGQTLFWNKGDTALFEMNGKKYTGCLVDRQFSPAKSGPAAKKN</sequence>
<protein>
    <recommendedName>
        <fullName evidence="6">C-type lysozyme inhibitor domain-containing protein</fullName>
    </recommendedName>
</protein>